<proteinExistence type="predicted"/>
<accession>A0AAD1RC06</accession>
<dbReference type="Proteomes" id="UP001295444">
    <property type="component" value="Chromosome 02"/>
</dbReference>
<dbReference type="EMBL" id="OW240913">
    <property type="protein sequence ID" value="CAH2247785.1"/>
    <property type="molecule type" value="Genomic_DNA"/>
</dbReference>
<protein>
    <submittedName>
        <fullName evidence="1">Uncharacterized protein</fullName>
    </submittedName>
</protein>
<reference evidence="1" key="1">
    <citation type="submission" date="2022-03" db="EMBL/GenBank/DDBJ databases">
        <authorList>
            <person name="Alioto T."/>
            <person name="Alioto T."/>
            <person name="Gomez Garrido J."/>
        </authorList>
    </citation>
    <scope>NUCLEOTIDE SEQUENCE</scope>
</reference>
<evidence type="ECO:0000313" key="1">
    <source>
        <dbReference type="EMBL" id="CAH2247785.1"/>
    </source>
</evidence>
<name>A0AAD1RC06_PELCU</name>
<keyword evidence="2" id="KW-1185">Reference proteome</keyword>
<evidence type="ECO:0000313" key="2">
    <source>
        <dbReference type="Proteomes" id="UP001295444"/>
    </source>
</evidence>
<feature type="non-terminal residue" evidence="1">
    <location>
        <position position="1"/>
    </location>
</feature>
<gene>
    <name evidence="1" type="ORF">PECUL_23A021799</name>
</gene>
<sequence>YFARTVFWQSRSSWRPSYRQVCLQRLQASINRTLELRLYPSLSQTTVHQQRIDQMTWLYFSPWSLCSR</sequence>
<dbReference type="AlphaFoldDB" id="A0AAD1RC06"/>
<organism evidence="1 2">
    <name type="scientific">Pelobates cultripes</name>
    <name type="common">Western spadefoot toad</name>
    <dbReference type="NCBI Taxonomy" id="61616"/>
    <lineage>
        <taxon>Eukaryota</taxon>
        <taxon>Metazoa</taxon>
        <taxon>Chordata</taxon>
        <taxon>Craniata</taxon>
        <taxon>Vertebrata</taxon>
        <taxon>Euteleostomi</taxon>
        <taxon>Amphibia</taxon>
        <taxon>Batrachia</taxon>
        <taxon>Anura</taxon>
        <taxon>Pelobatoidea</taxon>
        <taxon>Pelobatidae</taxon>
        <taxon>Pelobates</taxon>
    </lineage>
</organism>